<dbReference type="GO" id="GO:0004222">
    <property type="term" value="F:metalloendopeptidase activity"/>
    <property type="evidence" value="ECO:0007669"/>
    <property type="project" value="TreeGrafter"/>
</dbReference>
<evidence type="ECO:0000259" key="3">
    <source>
        <dbReference type="Pfam" id="PF01551"/>
    </source>
</evidence>
<keyword evidence="2" id="KW-0812">Transmembrane</keyword>
<dbReference type="STRING" id="1503961.SAMN05421736_1233"/>
<dbReference type="CDD" id="cd12797">
    <property type="entry name" value="M23_peptidase"/>
    <property type="match status" value="1"/>
</dbReference>
<keyword evidence="2" id="KW-1133">Transmembrane helix</keyword>
<keyword evidence="1" id="KW-0175">Coiled coil</keyword>
<dbReference type="AlphaFoldDB" id="A0A1H3UN19"/>
<keyword evidence="2" id="KW-0472">Membrane</keyword>
<dbReference type="InterPro" id="IPR050570">
    <property type="entry name" value="Cell_wall_metabolism_enzyme"/>
</dbReference>
<dbReference type="PANTHER" id="PTHR21666">
    <property type="entry name" value="PEPTIDASE-RELATED"/>
    <property type="match status" value="1"/>
</dbReference>
<feature type="domain" description="M23ase beta-sheet core" evidence="3">
    <location>
        <begin position="203"/>
        <end position="297"/>
    </location>
</feature>
<evidence type="ECO:0000256" key="1">
    <source>
        <dbReference type="SAM" id="Coils"/>
    </source>
</evidence>
<dbReference type="EMBL" id="FNPI01000023">
    <property type="protein sequence ID" value="SDZ63225.1"/>
    <property type="molecule type" value="Genomic_DNA"/>
</dbReference>
<dbReference type="Gene3D" id="2.70.70.10">
    <property type="entry name" value="Glucose Permease (Domain IIA)"/>
    <property type="match status" value="1"/>
</dbReference>
<feature type="transmembrane region" description="Helical" evidence="2">
    <location>
        <begin position="31"/>
        <end position="55"/>
    </location>
</feature>
<organism evidence="4 5">
    <name type="scientific">Evansella caseinilytica</name>
    <dbReference type="NCBI Taxonomy" id="1503961"/>
    <lineage>
        <taxon>Bacteria</taxon>
        <taxon>Bacillati</taxon>
        <taxon>Bacillota</taxon>
        <taxon>Bacilli</taxon>
        <taxon>Bacillales</taxon>
        <taxon>Bacillaceae</taxon>
        <taxon>Evansella</taxon>
    </lineage>
</organism>
<keyword evidence="5" id="KW-1185">Reference proteome</keyword>
<dbReference type="InterPro" id="IPR011055">
    <property type="entry name" value="Dup_hybrid_motif"/>
</dbReference>
<name>A0A1H3UN19_9BACI</name>
<dbReference type="OrthoDB" id="9805070at2"/>
<dbReference type="Proteomes" id="UP000198935">
    <property type="component" value="Unassembled WGS sequence"/>
</dbReference>
<dbReference type="Pfam" id="PF01551">
    <property type="entry name" value="Peptidase_M23"/>
    <property type="match status" value="1"/>
</dbReference>
<evidence type="ECO:0000256" key="2">
    <source>
        <dbReference type="SAM" id="Phobius"/>
    </source>
</evidence>
<dbReference type="SUPFAM" id="SSF51261">
    <property type="entry name" value="Duplicated hybrid motif"/>
    <property type="match status" value="1"/>
</dbReference>
<reference evidence="5" key="1">
    <citation type="submission" date="2016-10" db="EMBL/GenBank/DDBJ databases">
        <authorList>
            <person name="Varghese N."/>
            <person name="Submissions S."/>
        </authorList>
    </citation>
    <scope>NUCLEOTIDE SEQUENCE [LARGE SCALE GENOMIC DNA]</scope>
    <source>
        <strain evidence="5">SP</strain>
    </source>
</reference>
<dbReference type="InterPro" id="IPR016047">
    <property type="entry name" value="M23ase_b-sheet_dom"/>
</dbReference>
<evidence type="ECO:0000313" key="5">
    <source>
        <dbReference type="Proteomes" id="UP000198935"/>
    </source>
</evidence>
<gene>
    <name evidence="4" type="ORF">SAMN05421736_1233</name>
</gene>
<proteinExistence type="predicted"/>
<dbReference type="FunFam" id="2.70.70.10:FF:000006">
    <property type="entry name" value="M23 family peptidase"/>
    <property type="match status" value="1"/>
</dbReference>
<evidence type="ECO:0000313" key="4">
    <source>
        <dbReference type="EMBL" id="SDZ63225.1"/>
    </source>
</evidence>
<accession>A0A1H3UN19</accession>
<protein>
    <submittedName>
        <fullName evidence="4">Peptidase family M23</fullName>
    </submittedName>
</protein>
<dbReference type="PANTHER" id="PTHR21666:SF270">
    <property type="entry name" value="MUREIN HYDROLASE ACTIVATOR ENVC"/>
    <property type="match status" value="1"/>
</dbReference>
<feature type="coiled-coil region" evidence="1">
    <location>
        <begin position="68"/>
        <end position="112"/>
    </location>
</feature>
<sequence>MVKRNKKTKTWTVILSSGPQSPVKQFRLSKVLFYSSLVMIPLFILAIVGLMNIIYDLSDEKKALHTELVKKVQDYEEVTQEYKTLQAEAVEVQQTIEEFKAFEQRLSELDLEMPTDLEDAIDEGSGGMLYPYEIEDASDISARLIELREELPGLISEFEQTVERILTYEEELRTIPTIMPATEGRISSEFGNRKDPFTWRSTFHSGIDIAAPLDTPIFAAADGTVTLADWNGGYGKAIIIKHDDTYETLYGHLNRIDVDVGDVVQKGQQIGGMGTTGRSTGVHLHYEIRKDGELIDPYPYMTFHEQKSED</sequence>